<reference evidence="1 2" key="1">
    <citation type="journal article" date="2019" name="Genome Biol. Evol.">
        <title>Insights into the evolution of the New World diploid cottons (Gossypium, subgenus Houzingenia) based on genome sequencing.</title>
        <authorList>
            <person name="Grover C.E."/>
            <person name="Arick M.A. 2nd"/>
            <person name="Thrash A."/>
            <person name="Conover J.L."/>
            <person name="Sanders W.S."/>
            <person name="Peterson D.G."/>
            <person name="Frelichowski J.E."/>
            <person name="Scheffler J.A."/>
            <person name="Scheffler B.E."/>
            <person name="Wendel J.F."/>
        </authorList>
    </citation>
    <scope>NUCLEOTIDE SEQUENCE [LARGE SCALE GENOMIC DNA]</scope>
    <source>
        <strain evidence="1">8</strain>
        <tissue evidence="1">Leaf</tissue>
    </source>
</reference>
<dbReference type="Proteomes" id="UP000593578">
    <property type="component" value="Unassembled WGS sequence"/>
</dbReference>
<proteinExistence type="predicted"/>
<accession>A0A7J8QM98</accession>
<sequence length="31" mass="3485">MDVILCRGQLLIVVDPMVKVMSLLDLLLQES</sequence>
<evidence type="ECO:0000313" key="2">
    <source>
        <dbReference type="Proteomes" id="UP000593578"/>
    </source>
</evidence>
<protein>
    <submittedName>
        <fullName evidence="1">Uncharacterized protein</fullName>
    </submittedName>
</protein>
<name>A0A7J8QM98_GOSRA</name>
<dbReference type="AlphaFoldDB" id="A0A7J8QM98"/>
<dbReference type="EMBL" id="JABEZZ010000013">
    <property type="protein sequence ID" value="MBA0602548.1"/>
    <property type="molecule type" value="Genomic_DNA"/>
</dbReference>
<evidence type="ECO:0000313" key="1">
    <source>
        <dbReference type="EMBL" id="MBA0602548.1"/>
    </source>
</evidence>
<comment type="caution">
    <text evidence="1">The sequence shown here is derived from an EMBL/GenBank/DDBJ whole genome shotgun (WGS) entry which is preliminary data.</text>
</comment>
<organism evidence="1 2">
    <name type="scientific">Gossypium raimondii</name>
    <name type="common">Peruvian cotton</name>
    <name type="synonym">Gossypium klotzschianum subsp. raimondii</name>
    <dbReference type="NCBI Taxonomy" id="29730"/>
    <lineage>
        <taxon>Eukaryota</taxon>
        <taxon>Viridiplantae</taxon>
        <taxon>Streptophyta</taxon>
        <taxon>Embryophyta</taxon>
        <taxon>Tracheophyta</taxon>
        <taxon>Spermatophyta</taxon>
        <taxon>Magnoliopsida</taxon>
        <taxon>eudicotyledons</taxon>
        <taxon>Gunneridae</taxon>
        <taxon>Pentapetalae</taxon>
        <taxon>rosids</taxon>
        <taxon>malvids</taxon>
        <taxon>Malvales</taxon>
        <taxon>Malvaceae</taxon>
        <taxon>Malvoideae</taxon>
        <taxon>Gossypium</taxon>
    </lineage>
</organism>
<gene>
    <name evidence="1" type="ORF">Gorai_002726</name>
</gene>